<feature type="chain" id="PRO_5041358921" description="Extracellular membrane protein CFEM domain-containing protein" evidence="3">
    <location>
        <begin position="31"/>
        <end position="225"/>
    </location>
</feature>
<evidence type="ECO:0008006" key="6">
    <source>
        <dbReference type="Google" id="ProtNLM"/>
    </source>
</evidence>
<keyword evidence="5" id="KW-1185">Reference proteome</keyword>
<feature type="region of interest" description="Disordered" evidence="1">
    <location>
        <begin position="144"/>
        <end position="188"/>
    </location>
</feature>
<organism evidence="4 5">
    <name type="scientific">Lasiosphaeria miniovina</name>
    <dbReference type="NCBI Taxonomy" id="1954250"/>
    <lineage>
        <taxon>Eukaryota</taxon>
        <taxon>Fungi</taxon>
        <taxon>Dikarya</taxon>
        <taxon>Ascomycota</taxon>
        <taxon>Pezizomycotina</taxon>
        <taxon>Sordariomycetes</taxon>
        <taxon>Sordariomycetidae</taxon>
        <taxon>Sordariales</taxon>
        <taxon>Lasiosphaeriaceae</taxon>
        <taxon>Lasiosphaeria</taxon>
    </lineage>
</organism>
<evidence type="ECO:0000256" key="2">
    <source>
        <dbReference type="SAM" id="Phobius"/>
    </source>
</evidence>
<feature type="compositionally biased region" description="Low complexity" evidence="1">
    <location>
        <begin position="144"/>
        <end position="156"/>
    </location>
</feature>
<evidence type="ECO:0000256" key="3">
    <source>
        <dbReference type="SAM" id="SignalP"/>
    </source>
</evidence>
<evidence type="ECO:0000256" key="1">
    <source>
        <dbReference type="SAM" id="MobiDB-lite"/>
    </source>
</evidence>
<comment type="caution">
    <text evidence="4">The sequence shown here is derived from an EMBL/GenBank/DDBJ whole genome shotgun (WGS) entry which is preliminary data.</text>
</comment>
<keyword evidence="2" id="KW-0472">Membrane</keyword>
<sequence length="225" mass="22986">MATHHQPSSKTRPLAAWLLLLLPLSTAVHALASLAVIFESSTAWPALAAAPRACTTGGWSAAVKSPCGDKECFCADAQFMADTTDECLSIRVSNIGDKTAFSVQNYNAIMAFWGGECGFKPQFKEAMTQKVTYTKTYSTAVQTTPAANKQTTTTSGAQGGAGLTTTTDATSTATDTPSSSGGGGNGGGGGNSDLSIGGIIGIVAGVATVISTIVGVVMCYRRKNQ</sequence>
<keyword evidence="3" id="KW-0732">Signal</keyword>
<accession>A0AA40B4F8</accession>
<name>A0AA40B4F8_9PEZI</name>
<reference evidence="4" key="1">
    <citation type="submission" date="2023-06" db="EMBL/GenBank/DDBJ databases">
        <title>Genome-scale phylogeny and comparative genomics of the fungal order Sordariales.</title>
        <authorList>
            <consortium name="Lawrence Berkeley National Laboratory"/>
            <person name="Hensen N."/>
            <person name="Bonometti L."/>
            <person name="Westerberg I."/>
            <person name="Brannstrom I.O."/>
            <person name="Guillou S."/>
            <person name="Cros-Aarteil S."/>
            <person name="Calhoun S."/>
            <person name="Haridas S."/>
            <person name="Kuo A."/>
            <person name="Mondo S."/>
            <person name="Pangilinan J."/>
            <person name="Riley R."/>
            <person name="LaButti K."/>
            <person name="Andreopoulos B."/>
            <person name="Lipzen A."/>
            <person name="Chen C."/>
            <person name="Yanf M."/>
            <person name="Daum C."/>
            <person name="Ng V."/>
            <person name="Clum A."/>
            <person name="Steindorff A."/>
            <person name="Ohm R."/>
            <person name="Martin F."/>
            <person name="Silar P."/>
            <person name="Natvig D."/>
            <person name="Lalanne C."/>
            <person name="Gautier V."/>
            <person name="Ament-velasquez S.L."/>
            <person name="Kruys A."/>
            <person name="Hutchinson M.I."/>
            <person name="Powell A.J."/>
            <person name="Barry K."/>
            <person name="Miller A.N."/>
            <person name="Grigoriev I.V."/>
            <person name="Debuchy R."/>
            <person name="Gladieux P."/>
            <person name="Thoren M.H."/>
            <person name="Johannesson H."/>
        </authorList>
    </citation>
    <scope>NUCLEOTIDE SEQUENCE</scope>
    <source>
        <strain evidence="4">SMH2392-1A</strain>
    </source>
</reference>
<dbReference type="Proteomes" id="UP001172101">
    <property type="component" value="Unassembled WGS sequence"/>
</dbReference>
<keyword evidence="2" id="KW-0812">Transmembrane</keyword>
<evidence type="ECO:0000313" key="5">
    <source>
        <dbReference type="Proteomes" id="UP001172101"/>
    </source>
</evidence>
<feature type="signal peptide" evidence="3">
    <location>
        <begin position="1"/>
        <end position="30"/>
    </location>
</feature>
<dbReference type="EMBL" id="JAUIRO010000002">
    <property type="protein sequence ID" value="KAK0727486.1"/>
    <property type="molecule type" value="Genomic_DNA"/>
</dbReference>
<protein>
    <recommendedName>
        <fullName evidence="6">Extracellular membrane protein CFEM domain-containing protein</fullName>
    </recommendedName>
</protein>
<feature type="transmembrane region" description="Helical" evidence="2">
    <location>
        <begin position="199"/>
        <end position="220"/>
    </location>
</feature>
<evidence type="ECO:0000313" key="4">
    <source>
        <dbReference type="EMBL" id="KAK0727486.1"/>
    </source>
</evidence>
<proteinExistence type="predicted"/>
<keyword evidence="2" id="KW-1133">Transmembrane helix</keyword>
<dbReference type="AlphaFoldDB" id="A0AA40B4F8"/>
<dbReference type="RefSeq" id="XP_060300341.1">
    <property type="nucleotide sequence ID" value="XM_060447871.1"/>
</dbReference>
<gene>
    <name evidence="4" type="ORF">B0T26DRAFT_868773</name>
</gene>
<feature type="compositionally biased region" description="Low complexity" evidence="1">
    <location>
        <begin position="163"/>
        <end position="179"/>
    </location>
</feature>
<dbReference type="GeneID" id="85331141"/>